<dbReference type="GO" id="GO:0046982">
    <property type="term" value="F:protein heterodimerization activity"/>
    <property type="evidence" value="ECO:0007669"/>
    <property type="project" value="InterPro"/>
</dbReference>
<sequence>MVRALKSNHVNVLVQAGGVKAVGGLLNDTMNRIMEEANFLAQRSGRKTILNHDVHYAVQLVRSGTLGRDAQTMGQRTVDTYDESSKELKTTKRLPSASSSLIIRYNSTSSATSSFLPRVFIGQEDCRPACAQTANANNASKDEGKQRATELVEDPADAETSAIVSGYTIPYLSPATYPDVWMLAKDRLV</sequence>
<evidence type="ECO:0000313" key="2">
    <source>
        <dbReference type="EMBL" id="ORX58860.1"/>
    </source>
</evidence>
<feature type="domain" description="Core Histone H2A/H2B/H3" evidence="1">
    <location>
        <begin position="2"/>
        <end position="60"/>
    </location>
</feature>
<dbReference type="GO" id="GO:0003677">
    <property type="term" value="F:DNA binding"/>
    <property type="evidence" value="ECO:0007669"/>
    <property type="project" value="InterPro"/>
</dbReference>
<dbReference type="EMBL" id="MCGT01000006">
    <property type="protein sequence ID" value="ORX58860.1"/>
    <property type="molecule type" value="Genomic_DNA"/>
</dbReference>
<dbReference type="AlphaFoldDB" id="A0A1X2GQ58"/>
<organism evidence="2 3">
    <name type="scientific">Hesseltinella vesiculosa</name>
    <dbReference type="NCBI Taxonomy" id="101127"/>
    <lineage>
        <taxon>Eukaryota</taxon>
        <taxon>Fungi</taxon>
        <taxon>Fungi incertae sedis</taxon>
        <taxon>Mucoromycota</taxon>
        <taxon>Mucoromycotina</taxon>
        <taxon>Mucoromycetes</taxon>
        <taxon>Mucorales</taxon>
        <taxon>Cunninghamellaceae</taxon>
        <taxon>Hesseltinella</taxon>
    </lineage>
</organism>
<evidence type="ECO:0000259" key="1">
    <source>
        <dbReference type="Pfam" id="PF00125"/>
    </source>
</evidence>
<reference evidence="2 3" key="1">
    <citation type="submission" date="2016-07" db="EMBL/GenBank/DDBJ databases">
        <title>Pervasive Adenine N6-methylation of Active Genes in Fungi.</title>
        <authorList>
            <consortium name="DOE Joint Genome Institute"/>
            <person name="Mondo S.J."/>
            <person name="Dannebaum R.O."/>
            <person name="Kuo R.C."/>
            <person name="Labutti K."/>
            <person name="Haridas S."/>
            <person name="Kuo A."/>
            <person name="Salamov A."/>
            <person name="Ahrendt S.R."/>
            <person name="Lipzen A."/>
            <person name="Sullivan W."/>
            <person name="Andreopoulos W.B."/>
            <person name="Clum A."/>
            <person name="Lindquist E."/>
            <person name="Daum C."/>
            <person name="Ramamoorthy G.K."/>
            <person name="Gryganskyi A."/>
            <person name="Culley D."/>
            <person name="Magnuson J.K."/>
            <person name="James T.Y."/>
            <person name="O'Malley M.A."/>
            <person name="Stajich J.E."/>
            <person name="Spatafora J.W."/>
            <person name="Visel A."/>
            <person name="Grigoriev I.V."/>
        </authorList>
    </citation>
    <scope>NUCLEOTIDE SEQUENCE [LARGE SCALE GENOMIC DNA]</scope>
    <source>
        <strain evidence="2 3">NRRL 3301</strain>
    </source>
</reference>
<evidence type="ECO:0000313" key="3">
    <source>
        <dbReference type="Proteomes" id="UP000242146"/>
    </source>
</evidence>
<dbReference type="InterPro" id="IPR007125">
    <property type="entry name" value="H2A/H2B/H3"/>
</dbReference>
<protein>
    <recommendedName>
        <fullName evidence="1">Core Histone H2A/H2B/H3 domain-containing protein</fullName>
    </recommendedName>
</protein>
<proteinExistence type="predicted"/>
<gene>
    <name evidence="2" type="ORF">DM01DRAFT_1371876</name>
</gene>
<dbReference type="Gene3D" id="1.10.20.10">
    <property type="entry name" value="Histone, subunit A"/>
    <property type="match status" value="1"/>
</dbReference>
<accession>A0A1X2GQ58</accession>
<dbReference type="InterPro" id="IPR009072">
    <property type="entry name" value="Histone-fold"/>
</dbReference>
<dbReference type="SUPFAM" id="SSF47113">
    <property type="entry name" value="Histone-fold"/>
    <property type="match status" value="1"/>
</dbReference>
<dbReference type="Proteomes" id="UP000242146">
    <property type="component" value="Unassembled WGS sequence"/>
</dbReference>
<comment type="caution">
    <text evidence="2">The sequence shown here is derived from an EMBL/GenBank/DDBJ whole genome shotgun (WGS) entry which is preliminary data.</text>
</comment>
<name>A0A1X2GQ58_9FUNG</name>
<keyword evidence="3" id="KW-1185">Reference proteome</keyword>
<dbReference type="Pfam" id="PF00125">
    <property type="entry name" value="Histone"/>
    <property type="match status" value="1"/>
</dbReference>